<feature type="transmembrane region" description="Helical" evidence="6">
    <location>
        <begin position="544"/>
        <end position="561"/>
    </location>
</feature>
<accession>A0A167C4B5</accession>
<evidence type="ECO:0000256" key="3">
    <source>
        <dbReference type="ARBA" id="ARBA00022989"/>
    </source>
</evidence>
<feature type="transmembrane region" description="Helical" evidence="6">
    <location>
        <begin position="582"/>
        <end position="602"/>
    </location>
</feature>
<keyword evidence="4 6" id="KW-0472">Membrane</keyword>
<feature type="transmembrane region" description="Helical" evidence="6">
    <location>
        <begin position="668"/>
        <end position="687"/>
    </location>
</feature>
<dbReference type="KEGG" id="slb:AWJ20_3998"/>
<name>A0A167C4B5_9ASCO</name>
<feature type="transmembrane region" description="Helical" evidence="6">
    <location>
        <begin position="637"/>
        <end position="656"/>
    </location>
</feature>
<dbReference type="EMBL" id="CP014500">
    <property type="protein sequence ID" value="ANB11196.1"/>
    <property type="molecule type" value="Genomic_DNA"/>
</dbReference>
<evidence type="ECO:0000313" key="9">
    <source>
        <dbReference type="Proteomes" id="UP000189580"/>
    </source>
</evidence>
<gene>
    <name evidence="8" type="primary">SLY41</name>
    <name evidence="8" type="ORF">AWJ20_3998</name>
</gene>
<keyword evidence="3 6" id="KW-1133">Transmembrane helix</keyword>
<proteinExistence type="predicted"/>
<feature type="region of interest" description="Disordered" evidence="5">
    <location>
        <begin position="52"/>
        <end position="102"/>
    </location>
</feature>
<feature type="transmembrane region" description="Helical" evidence="6">
    <location>
        <begin position="486"/>
        <end position="507"/>
    </location>
</feature>
<dbReference type="GeneID" id="30036080"/>
<feature type="compositionally biased region" description="Low complexity" evidence="5">
    <location>
        <begin position="132"/>
        <end position="149"/>
    </location>
</feature>
<evidence type="ECO:0000256" key="6">
    <source>
        <dbReference type="SAM" id="Phobius"/>
    </source>
</evidence>
<feature type="region of interest" description="Disordered" evidence="5">
    <location>
        <begin position="132"/>
        <end position="212"/>
    </location>
</feature>
<protein>
    <submittedName>
        <fullName evidence="8">Sly41p</fullName>
    </submittedName>
</protein>
<reference evidence="8 9" key="1">
    <citation type="submission" date="2016-02" db="EMBL/GenBank/DDBJ databases">
        <title>Complete genome sequence and transcriptome regulation of the pentose utilising yeast Sugiyamaella lignohabitans.</title>
        <authorList>
            <person name="Bellasio M."/>
            <person name="Peymann A."/>
            <person name="Valli M."/>
            <person name="Sipitzky M."/>
            <person name="Graf A."/>
            <person name="Sauer M."/>
            <person name="Marx H."/>
            <person name="Mattanovich D."/>
        </authorList>
    </citation>
    <scope>NUCLEOTIDE SEQUENCE [LARGE SCALE GENOMIC DNA]</scope>
    <source>
        <strain evidence="8 9">CBS 10342</strain>
    </source>
</reference>
<evidence type="ECO:0000256" key="4">
    <source>
        <dbReference type="ARBA" id="ARBA00023136"/>
    </source>
</evidence>
<evidence type="ECO:0000259" key="7">
    <source>
        <dbReference type="Pfam" id="PF03151"/>
    </source>
</evidence>
<dbReference type="RefSeq" id="XP_018733673.1">
    <property type="nucleotide sequence ID" value="XM_018881042.1"/>
</dbReference>
<sequence length="729" mass="76342">MSTLSILHVQDFNKTISVDSSQYGETVSRTQTPLQAKWDIVPIRDCNSSVLLSPRAENLPSPSRHNYPPRRTRSQTELVPASSGLAKSVSSPGTSISSPSTPANIGIPQAGYVAIFNLPDPSLTVMAGGGARSATATTSGTGPISGTASQLSSSATFSLRGGGMDPGSSGTRARTNSGPPRPAIIKTTFVDQNNSSNGSDDTSSSPLTLNSASSGTSIGTGFHNVEAVTGSVHGVSGKNPHVRHRDSLSLNGSSAQNFGVMPVTSGTKTATGSAASAGGAYEPGSLTGPVNGSVFSSDSSEETLVAALSPVGAPPGGLSSSFIPNHNNQHLHHIHNQRATSGLLPLAGGNAARRHRSKSFSETVSETSQEAIRQLAPPISLPLVLTCIAWYSTSAMSNTLNKSILTAFPYPVSLSMVQFTLAASFGISTMKLAQISPDIALALPKGIISPGRVGFRPPTKAILMATAPMGMFQLSGHILSHMSTSLIPVSLVHTIKALSPLFTVAAYRLLFGVSYKRSTYLSLIPLTLGVIMTCSVEFSSHFMGLVYALIAALIFVSQNMFSKKLLTSGNTGGDESTKLDKLNVLCYCSSLAFIFTFPLWFFTEGIGLLGDYSRSSGNFFGASSNGVDAGSIMSTSGLMLAFLINGFVHFAQNLLAFQVLGMVSPVTYSVASLIKRIVVITVAIIWFGQRVTGTQGWGILLTFLGLYLYDRCGGDKTKNYEPKSSVLPK</sequence>
<organism evidence="8 9">
    <name type="scientific">Sugiyamaella lignohabitans</name>
    <dbReference type="NCBI Taxonomy" id="796027"/>
    <lineage>
        <taxon>Eukaryota</taxon>
        <taxon>Fungi</taxon>
        <taxon>Dikarya</taxon>
        <taxon>Ascomycota</taxon>
        <taxon>Saccharomycotina</taxon>
        <taxon>Dipodascomycetes</taxon>
        <taxon>Dipodascales</taxon>
        <taxon>Trichomonascaceae</taxon>
        <taxon>Sugiyamaella</taxon>
    </lineage>
</organism>
<dbReference type="OrthoDB" id="1588579at2759"/>
<evidence type="ECO:0000313" key="8">
    <source>
        <dbReference type="EMBL" id="ANB11196.1"/>
    </source>
</evidence>
<keyword evidence="2 6" id="KW-0812">Transmembrane</keyword>
<dbReference type="PANTHER" id="PTHR11132">
    <property type="entry name" value="SOLUTE CARRIER FAMILY 35"/>
    <property type="match status" value="1"/>
</dbReference>
<feature type="transmembrane region" description="Helical" evidence="6">
    <location>
        <begin position="519"/>
        <end position="538"/>
    </location>
</feature>
<feature type="transmembrane region" description="Helical" evidence="6">
    <location>
        <begin position="693"/>
        <end position="709"/>
    </location>
</feature>
<dbReference type="Proteomes" id="UP000189580">
    <property type="component" value="Chromosome c"/>
</dbReference>
<feature type="compositionally biased region" description="Polar residues" evidence="5">
    <location>
        <begin position="168"/>
        <end position="178"/>
    </location>
</feature>
<feature type="domain" description="Sugar phosphate transporter" evidence="7">
    <location>
        <begin position="383"/>
        <end position="709"/>
    </location>
</feature>
<feature type="compositionally biased region" description="Low complexity" evidence="5">
    <location>
        <begin position="88"/>
        <end position="102"/>
    </location>
</feature>
<dbReference type="InterPro" id="IPR050186">
    <property type="entry name" value="TPT_transporter"/>
</dbReference>
<evidence type="ECO:0000256" key="5">
    <source>
        <dbReference type="SAM" id="MobiDB-lite"/>
    </source>
</evidence>
<keyword evidence="9" id="KW-1185">Reference proteome</keyword>
<dbReference type="Pfam" id="PF03151">
    <property type="entry name" value="TPT"/>
    <property type="match status" value="1"/>
</dbReference>
<feature type="compositionally biased region" description="Low complexity" evidence="5">
    <location>
        <begin position="191"/>
        <end position="212"/>
    </location>
</feature>
<comment type="subcellular location">
    <subcellularLocation>
        <location evidence="1">Membrane</location>
        <topology evidence="1">Multi-pass membrane protein</topology>
    </subcellularLocation>
</comment>
<dbReference type="InterPro" id="IPR004853">
    <property type="entry name" value="Sugar_P_trans_dom"/>
</dbReference>
<evidence type="ECO:0000256" key="2">
    <source>
        <dbReference type="ARBA" id="ARBA00022692"/>
    </source>
</evidence>
<evidence type="ECO:0000256" key="1">
    <source>
        <dbReference type="ARBA" id="ARBA00004141"/>
    </source>
</evidence>
<dbReference type="AlphaFoldDB" id="A0A167C4B5"/>
<dbReference type="GO" id="GO:0016020">
    <property type="term" value="C:membrane"/>
    <property type="evidence" value="ECO:0007669"/>
    <property type="project" value="UniProtKB-SubCell"/>
</dbReference>